<name>A0A383AV29_9ZZZZ</name>
<accession>A0A383AV29</accession>
<feature type="non-terminal residue" evidence="4">
    <location>
        <position position="55"/>
    </location>
</feature>
<protein>
    <recommendedName>
        <fullName evidence="3">Hcy-binding domain-containing protein</fullName>
    </recommendedName>
</protein>
<dbReference type="PROSITE" id="PS50970">
    <property type="entry name" value="HCY"/>
    <property type="match status" value="1"/>
</dbReference>
<evidence type="ECO:0000256" key="2">
    <source>
        <dbReference type="ARBA" id="ARBA00022679"/>
    </source>
</evidence>
<evidence type="ECO:0000259" key="3">
    <source>
        <dbReference type="PROSITE" id="PS50970"/>
    </source>
</evidence>
<dbReference type="InterPro" id="IPR003726">
    <property type="entry name" value="HCY_dom"/>
</dbReference>
<dbReference type="Pfam" id="PF02574">
    <property type="entry name" value="S-methyl_trans"/>
    <property type="match status" value="1"/>
</dbReference>
<feature type="domain" description="Hcy-binding" evidence="3">
    <location>
        <begin position="1"/>
        <end position="55"/>
    </location>
</feature>
<organism evidence="4">
    <name type="scientific">marine metagenome</name>
    <dbReference type="NCBI Taxonomy" id="408172"/>
    <lineage>
        <taxon>unclassified sequences</taxon>
        <taxon>metagenomes</taxon>
        <taxon>ecological metagenomes</taxon>
    </lineage>
</organism>
<gene>
    <name evidence="4" type="ORF">METZ01_LOCUS464233</name>
</gene>
<dbReference type="Gene3D" id="3.20.20.330">
    <property type="entry name" value="Homocysteine-binding-like domain"/>
    <property type="match status" value="1"/>
</dbReference>
<dbReference type="AlphaFoldDB" id="A0A383AV29"/>
<keyword evidence="2" id="KW-0808">Transferase</keyword>
<dbReference type="GO" id="GO:0008168">
    <property type="term" value="F:methyltransferase activity"/>
    <property type="evidence" value="ECO:0007669"/>
    <property type="project" value="UniProtKB-KW"/>
</dbReference>
<dbReference type="EMBL" id="UINC01195006">
    <property type="protein sequence ID" value="SVE11379.1"/>
    <property type="molecule type" value="Genomic_DNA"/>
</dbReference>
<keyword evidence="1" id="KW-0489">Methyltransferase</keyword>
<evidence type="ECO:0000256" key="1">
    <source>
        <dbReference type="ARBA" id="ARBA00022603"/>
    </source>
</evidence>
<evidence type="ECO:0000313" key="4">
    <source>
        <dbReference type="EMBL" id="SVE11379.1"/>
    </source>
</evidence>
<dbReference type="InterPro" id="IPR036589">
    <property type="entry name" value="HCY_dom_sf"/>
</dbReference>
<proteinExistence type="predicted"/>
<dbReference type="GO" id="GO:0032259">
    <property type="term" value="P:methylation"/>
    <property type="evidence" value="ECO:0007669"/>
    <property type="project" value="UniProtKB-KW"/>
</dbReference>
<sequence length="55" mass="6131">MTETKILDGGTGSEIRRRGYDVPSHIESIWSAQALIDNPEVVEQIHYDYILAGAN</sequence>
<reference evidence="4" key="1">
    <citation type="submission" date="2018-05" db="EMBL/GenBank/DDBJ databases">
        <authorList>
            <person name="Lanie J.A."/>
            <person name="Ng W.-L."/>
            <person name="Kazmierczak K.M."/>
            <person name="Andrzejewski T.M."/>
            <person name="Davidsen T.M."/>
            <person name="Wayne K.J."/>
            <person name="Tettelin H."/>
            <person name="Glass J.I."/>
            <person name="Rusch D."/>
            <person name="Podicherti R."/>
            <person name="Tsui H.-C.T."/>
            <person name="Winkler M.E."/>
        </authorList>
    </citation>
    <scope>NUCLEOTIDE SEQUENCE</scope>
</reference>
<dbReference type="SUPFAM" id="SSF82282">
    <property type="entry name" value="Homocysteine S-methyltransferase"/>
    <property type="match status" value="1"/>
</dbReference>